<dbReference type="InterPro" id="IPR036179">
    <property type="entry name" value="Ig-like_dom_sf"/>
</dbReference>
<dbReference type="Gene3D" id="3.40.50.1460">
    <property type="match status" value="1"/>
</dbReference>
<dbReference type="Gene3D" id="2.60.40.3360">
    <property type="match status" value="1"/>
</dbReference>
<dbReference type="Pfam" id="PF00656">
    <property type="entry name" value="Peptidase_C14"/>
    <property type="match status" value="1"/>
</dbReference>
<dbReference type="InterPro" id="IPR029030">
    <property type="entry name" value="Caspase-like_dom_sf"/>
</dbReference>
<proteinExistence type="predicted"/>
<name>A0A085NSY4_9BILA</name>
<evidence type="ECO:0000259" key="1">
    <source>
        <dbReference type="PROSITE" id="PS50208"/>
    </source>
</evidence>
<reference evidence="3" key="1">
    <citation type="journal article" date="2014" name="Nat. Genet.">
        <title>Genome and transcriptome of the porcine whipworm Trichuris suis.</title>
        <authorList>
            <person name="Jex A.R."/>
            <person name="Nejsum P."/>
            <person name="Schwarz E.M."/>
            <person name="Hu L."/>
            <person name="Young N.D."/>
            <person name="Hall R.S."/>
            <person name="Korhonen P.K."/>
            <person name="Liao S."/>
            <person name="Thamsborg S."/>
            <person name="Xia J."/>
            <person name="Xu P."/>
            <person name="Wang S."/>
            <person name="Scheerlinck J.P."/>
            <person name="Hofmann A."/>
            <person name="Sternberg P.W."/>
            <person name="Wang J."/>
            <person name="Gasser R.B."/>
        </authorList>
    </citation>
    <scope>NUCLEOTIDE SEQUENCE [LARGE SCALE GENOMIC DNA]</scope>
    <source>
        <strain evidence="3">DCEP-RM93F</strain>
    </source>
</reference>
<feature type="domain" description="Caspase family p20" evidence="1">
    <location>
        <begin position="294"/>
        <end position="371"/>
    </location>
</feature>
<dbReference type="AlphaFoldDB" id="A0A085NSY4"/>
<dbReference type="PANTHER" id="PTHR22576:SF37">
    <property type="entry name" value="MUCOSA-ASSOCIATED LYMPHOID TISSUE LYMPHOMA TRANSLOCATION PROTEIN 1"/>
    <property type="match status" value="1"/>
</dbReference>
<accession>A0A085NSY4</accession>
<dbReference type="InterPro" id="IPR013783">
    <property type="entry name" value="Ig-like_fold"/>
</dbReference>
<dbReference type="Proteomes" id="UP000030758">
    <property type="component" value="Unassembled WGS sequence"/>
</dbReference>
<dbReference type="PROSITE" id="PS50208">
    <property type="entry name" value="CASPASE_P20"/>
    <property type="match status" value="1"/>
</dbReference>
<organism evidence="3">
    <name type="scientific">Trichuris suis</name>
    <name type="common">pig whipworm</name>
    <dbReference type="NCBI Taxonomy" id="68888"/>
    <lineage>
        <taxon>Eukaryota</taxon>
        <taxon>Metazoa</taxon>
        <taxon>Ecdysozoa</taxon>
        <taxon>Nematoda</taxon>
        <taxon>Enoplea</taxon>
        <taxon>Dorylaimia</taxon>
        <taxon>Trichinellida</taxon>
        <taxon>Trichuridae</taxon>
        <taxon>Trichuris</taxon>
    </lineage>
</organism>
<dbReference type="PANTHER" id="PTHR22576">
    <property type="entry name" value="MUCOSA ASSOCIATED LYMPHOID TISSUE LYMPHOMA TRANSLOCATION PROTEIN 1/PARACASPASE"/>
    <property type="match status" value="1"/>
</dbReference>
<evidence type="ECO:0000259" key="2">
    <source>
        <dbReference type="PROSITE" id="PS50835"/>
    </source>
</evidence>
<dbReference type="EMBL" id="KL367477">
    <property type="protein sequence ID" value="KFD72580.1"/>
    <property type="molecule type" value="Genomic_DNA"/>
</dbReference>
<dbReference type="PROSITE" id="PS50835">
    <property type="entry name" value="IG_LIKE"/>
    <property type="match status" value="1"/>
</dbReference>
<dbReference type="InterPro" id="IPR052039">
    <property type="entry name" value="Caspase-related_regulators"/>
</dbReference>
<dbReference type="InterPro" id="IPR033540">
    <property type="entry name" value="MALT1_IG-like_dom_sf"/>
</dbReference>
<dbReference type="SUPFAM" id="SSF52129">
    <property type="entry name" value="Caspase-like"/>
    <property type="match status" value="1"/>
</dbReference>
<dbReference type="GO" id="GO:0006508">
    <property type="term" value="P:proteolysis"/>
    <property type="evidence" value="ECO:0007669"/>
    <property type="project" value="InterPro"/>
</dbReference>
<feature type="domain" description="Ig-like" evidence="2">
    <location>
        <begin position="123"/>
        <end position="202"/>
    </location>
</feature>
<protein>
    <recommendedName>
        <fullName evidence="4">Caspase domain protein</fullName>
    </recommendedName>
</protein>
<dbReference type="SUPFAM" id="SSF48726">
    <property type="entry name" value="Immunoglobulin"/>
    <property type="match status" value="1"/>
</dbReference>
<sequence length="689" mass="77190">MSLSAGSASDCSDENCSKRSVLARGCCATRFTGSTNLVDLPLLVTRQLDQYLSAGSAQMKLLCQLSSEDFDILDESHCCRGEAMILMNNSSSPAEQLLRLLGKQGKCVSDFLNYCHSAGMREPQLVLHRKFEQVKIVRQPQVVEHETEPNTVLIACLASGFPYPTYQWYCNSTLLKGEEANVLSLRLECISQGAVYYCIASNEIPADEVWSSFYCRNGKRCCSAVKSDEIQVRSSMLQRSTCGPSSTREEFTSNSFTVEGFTGDPNGVKLKVACDSFLTETTESVEEEEELIAIDKVALIISNSQYLHLGKLFTPTYDANVLAENLIQLGFKTVTLTDLTLAEMRDIFAEYCSLLSNGVYAALYFVGHGFEANGQSYLMPIDAAERVESFNECLCTEEVLSMMQEKNPAMSVILLDICRRCSDSFEVPVRDFVRYKSRVNRNTVIGYATSFGEGAYEVVGELNGVFMKYLKKYLQLRKPVAEILTLVMRDLENDIQAKTVQFPEVRTNMSKLRSLADPLIFDSHTATYDLRTYRWQQLHQLPEPMKVTFPAFHVFALIWFDFHGYFSNMVIVYTSVLSVPTESGGDRAETEYVAMLMLPDIFDSTSSVVTLGENNRTAVKTLVKNLQRLKMLLQQGTMELQLQLQELKGGKPRMGMPTWTGHSTSLSKPYGPNMQMCPLLARQSAEIVL</sequence>
<dbReference type="InterPro" id="IPR007110">
    <property type="entry name" value="Ig-like_dom"/>
</dbReference>
<dbReference type="Gene3D" id="2.60.40.10">
    <property type="entry name" value="Immunoglobulins"/>
    <property type="match status" value="1"/>
</dbReference>
<gene>
    <name evidence="3" type="ORF">M514_15416</name>
</gene>
<evidence type="ECO:0000313" key="3">
    <source>
        <dbReference type="EMBL" id="KFD72580.1"/>
    </source>
</evidence>
<dbReference type="InterPro" id="IPR011600">
    <property type="entry name" value="Pept_C14_caspase"/>
</dbReference>
<dbReference type="InterPro" id="IPR001309">
    <property type="entry name" value="Pept_C14_p20"/>
</dbReference>
<dbReference type="GO" id="GO:0004197">
    <property type="term" value="F:cysteine-type endopeptidase activity"/>
    <property type="evidence" value="ECO:0007669"/>
    <property type="project" value="InterPro"/>
</dbReference>
<evidence type="ECO:0008006" key="4">
    <source>
        <dbReference type="Google" id="ProtNLM"/>
    </source>
</evidence>